<organism evidence="2 3">
    <name type="scientific">Floridaenema fluviatile BLCC-F154</name>
    <dbReference type="NCBI Taxonomy" id="3153640"/>
    <lineage>
        <taxon>Bacteria</taxon>
        <taxon>Bacillati</taxon>
        <taxon>Cyanobacteriota</taxon>
        <taxon>Cyanophyceae</taxon>
        <taxon>Oscillatoriophycideae</taxon>
        <taxon>Aerosakkonematales</taxon>
        <taxon>Aerosakkonemataceae</taxon>
        <taxon>Floridanema</taxon>
        <taxon>Floridanema fluviatile</taxon>
    </lineage>
</organism>
<proteinExistence type="predicted"/>
<accession>A0ABV4YHT3</accession>
<keyword evidence="3" id="KW-1185">Reference proteome</keyword>
<evidence type="ECO:0000313" key="2">
    <source>
        <dbReference type="EMBL" id="MFB2938391.1"/>
    </source>
</evidence>
<dbReference type="Proteomes" id="UP001576776">
    <property type="component" value="Unassembled WGS sequence"/>
</dbReference>
<protein>
    <submittedName>
        <fullName evidence="2">Uncharacterized protein</fullName>
    </submittedName>
</protein>
<reference evidence="2 3" key="1">
    <citation type="submission" date="2024-09" db="EMBL/GenBank/DDBJ databases">
        <title>Floridaenema gen nov. (Aerosakkonemataceae, Aerosakkonematales ord. nov., Cyanobacteria) from benthic tropical and subtropical fresh waters, with the description of four new species.</title>
        <authorList>
            <person name="Moretto J.A."/>
            <person name="Berthold D.E."/>
            <person name="Lefler F.W."/>
            <person name="Huang I.-S."/>
            <person name="Laughinghouse H. IV."/>
        </authorList>
    </citation>
    <scope>NUCLEOTIDE SEQUENCE [LARGE SCALE GENOMIC DNA]</scope>
    <source>
        <strain evidence="2 3">BLCC-F154</strain>
    </source>
</reference>
<name>A0ABV4YHT3_9CYAN</name>
<gene>
    <name evidence="2" type="ORF">ACE1B6_24350</name>
</gene>
<dbReference type="EMBL" id="JBHFNS010000087">
    <property type="protein sequence ID" value="MFB2938391.1"/>
    <property type="molecule type" value="Genomic_DNA"/>
</dbReference>
<comment type="caution">
    <text evidence="2">The sequence shown here is derived from an EMBL/GenBank/DDBJ whole genome shotgun (WGS) entry which is preliminary data.</text>
</comment>
<feature type="region of interest" description="Disordered" evidence="1">
    <location>
        <begin position="53"/>
        <end position="105"/>
    </location>
</feature>
<evidence type="ECO:0000256" key="1">
    <source>
        <dbReference type="SAM" id="MobiDB-lite"/>
    </source>
</evidence>
<sequence>MDLVFGRSYRLKAEGVEVRYLGTILGLPAFRRLDNGMDIRIDPELLNEQLTPMDLDTQPMPDQLVATPDEQAEKLDAQEETVQTEVQAPSVVKKQPRVSKNVVSE</sequence>
<dbReference type="RefSeq" id="WP_413259872.1">
    <property type="nucleotide sequence ID" value="NZ_JBHFNS010000087.1"/>
</dbReference>
<evidence type="ECO:0000313" key="3">
    <source>
        <dbReference type="Proteomes" id="UP001576776"/>
    </source>
</evidence>